<dbReference type="EMBL" id="JAPDGR010000264">
    <property type="protein sequence ID" value="KAJ2992509.1"/>
    <property type="molecule type" value="Genomic_DNA"/>
</dbReference>
<reference evidence="1" key="1">
    <citation type="submission" date="2022-10" db="EMBL/GenBank/DDBJ databases">
        <title>Genome Sequence of Xylaria curta.</title>
        <authorList>
            <person name="Buettner E."/>
        </authorList>
    </citation>
    <scope>NUCLEOTIDE SEQUENCE</scope>
    <source>
        <strain evidence="1">Babe10</strain>
    </source>
</reference>
<gene>
    <name evidence="1" type="ORF">NUW58_g2150</name>
</gene>
<dbReference type="Proteomes" id="UP001143856">
    <property type="component" value="Unassembled WGS sequence"/>
</dbReference>
<name>A0ACC1PJJ9_9PEZI</name>
<evidence type="ECO:0000313" key="1">
    <source>
        <dbReference type="EMBL" id="KAJ2992509.1"/>
    </source>
</evidence>
<evidence type="ECO:0000313" key="2">
    <source>
        <dbReference type="Proteomes" id="UP001143856"/>
    </source>
</evidence>
<accession>A0ACC1PJJ9</accession>
<proteinExistence type="predicted"/>
<protein>
    <submittedName>
        <fullName evidence="1">Uncharacterized protein</fullName>
    </submittedName>
</protein>
<organism evidence="1 2">
    <name type="scientific">Xylaria curta</name>
    <dbReference type="NCBI Taxonomy" id="42375"/>
    <lineage>
        <taxon>Eukaryota</taxon>
        <taxon>Fungi</taxon>
        <taxon>Dikarya</taxon>
        <taxon>Ascomycota</taxon>
        <taxon>Pezizomycotina</taxon>
        <taxon>Sordariomycetes</taxon>
        <taxon>Xylariomycetidae</taxon>
        <taxon>Xylariales</taxon>
        <taxon>Xylariaceae</taxon>
        <taxon>Xylaria</taxon>
    </lineage>
</organism>
<keyword evidence="2" id="KW-1185">Reference proteome</keyword>
<comment type="caution">
    <text evidence="1">The sequence shown here is derived from an EMBL/GenBank/DDBJ whole genome shotgun (WGS) entry which is preliminary data.</text>
</comment>
<sequence length="414" mass="47860">MSKEQLQCCPALDVSEYDMGMSPIVLVLAPVDKNAAGHLVRRDVDLHHIISARFSGKDDLTSSAKPTITLVSASANSIRKCEPCKTYFIEKFQMPKTWWSDYSRKSNGYFGCRATTHYIDTWIYFEIKHLEEKDVYSWYKLNIFVRWNKSTSQTIVLAFDTPQDVTTRIRGLFEPPYSENSNYAPFWFYTHLLSEVSRLQETAVWAIRDQVRHVEKDIHPKIQEDPDYRHLHDIARHAVHVSETLDVATQTIQRMLSRHEDVIQLLNYPDPSREIHSQLQFFESFLSSLKCRSVANEKRMSNEIQLAFNTVAQRDARTSVQIGRATQSDSVTMKSIAFVTLTFLPPTFVSAIFSMSFFNYSPESGWAVSDKFWVYWVVAVPITIATTLLWHCLRPYSASDSPKIGERRPTRFIV</sequence>